<dbReference type="InterPro" id="IPR023214">
    <property type="entry name" value="HAD_sf"/>
</dbReference>
<dbReference type="Proteomes" id="UP000886878">
    <property type="component" value="Unassembled WGS sequence"/>
</dbReference>
<reference evidence="11" key="2">
    <citation type="submission" date="2021-04" db="EMBL/GenBank/DDBJ databases">
        <authorList>
            <person name="Gilroy R."/>
        </authorList>
    </citation>
    <scope>NUCLEOTIDE SEQUENCE</scope>
    <source>
        <strain evidence="11">ChiHejej3B27-2180</strain>
    </source>
</reference>
<dbReference type="InterPro" id="IPR023298">
    <property type="entry name" value="ATPase_P-typ_TM_dom_sf"/>
</dbReference>
<feature type="transmembrane region" description="Helical" evidence="9">
    <location>
        <begin position="31"/>
        <end position="51"/>
    </location>
</feature>
<evidence type="ECO:0000256" key="1">
    <source>
        <dbReference type="ARBA" id="ARBA00004141"/>
    </source>
</evidence>
<dbReference type="PANTHER" id="PTHR48085:SF5">
    <property type="entry name" value="CADMIUM_ZINC-TRANSPORTING ATPASE HMA4-RELATED"/>
    <property type="match status" value="1"/>
</dbReference>
<dbReference type="SUPFAM" id="SSF81665">
    <property type="entry name" value="Calcium ATPase, transmembrane domain M"/>
    <property type="match status" value="1"/>
</dbReference>
<evidence type="ECO:0000313" key="11">
    <source>
        <dbReference type="EMBL" id="HIW70658.1"/>
    </source>
</evidence>
<dbReference type="AlphaFoldDB" id="A0A9D1QQ16"/>
<evidence type="ECO:0000256" key="3">
    <source>
        <dbReference type="ARBA" id="ARBA00022539"/>
    </source>
</evidence>
<dbReference type="SUPFAM" id="SSF56784">
    <property type="entry name" value="HAD-like"/>
    <property type="match status" value="1"/>
</dbReference>
<keyword evidence="9" id="KW-0547">Nucleotide-binding</keyword>
<feature type="transmembrane region" description="Helical" evidence="9">
    <location>
        <begin position="228"/>
        <end position="246"/>
    </location>
</feature>
<comment type="similarity">
    <text evidence="2 9">Belongs to the cation transport ATPase (P-type) (TC 3.A.3) family. Type IB subfamily.</text>
</comment>
<dbReference type="PRINTS" id="PR00119">
    <property type="entry name" value="CATATPASE"/>
</dbReference>
<dbReference type="NCBIfam" id="TIGR01512">
    <property type="entry name" value="ATPase-IB2_Cd"/>
    <property type="match status" value="1"/>
</dbReference>
<dbReference type="EC" id="7.2.2.21" evidence="7"/>
<dbReference type="GO" id="GO:0046872">
    <property type="term" value="F:metal ion binding"/>
    <property type="evidence" value="ECO:0007669"/>
    <property type="project" value="UniProtKB-KW"/>
</dbReference>
<dbReference type="InterPro" id="IPR027256">
    <property type="entry name" value="P-typ_ATPase_IB"/>
</dbReference>
<dbReference type="SUPFAM" id="SSF81653">
    <property type="entry name" value="Calcium ATPase, transduction domain A"/>
    <property type="match status" value="1"/>
</dbReference>
<gene>
    <name evidence="11" type="primary">cadA</name>
    <name evidence="11" type="ORF">H9876_04730</name>
</gene>
<proteinExistence type="inferred from homology"/>
<evidence type="ECO:0000256" key="4">
    <source>
        <dbReference type="ARBA" id="ARBA00022692"/>
    </source>
</evidence>
<evidence type="ECO:0000256" key="9">
    <source>
        <dbReference type="RuleBase" id="RU362081"/>
    </source>
</evidence>
<dbReference type="PRINTS" id="PR00943">
    <property type="entry name" value="CUATPASE"/>
</dbReference>
<dbReference type="GO" id="GO:0016887">
    <property type="term" value="F:ATP hydrolysis activity"/>
    <property type="evidence" value="ECO:0007669"/>
    <property type="project" value="InterPro"/>
</dbReference>
<accession>A0A9D1QQ16</accession>
<dbReference type="Gene3D" id="3.40.1110.10">
    <property type="entry name" value="Calcium-transporting ATPase, cytoplasmic domain N"/>
    <property type="match status" value="1"/>
</dbReference>
<feature type="domain" description="P-type ATPase A" evidence="10">
    <location>
        <begin position="113"/>
        <end position="211"/>
    </location>
</feature>
<dbReference type="GO" id="GO:0005524">
    <property type="term" value="F:ATP binding"/>
    <property type="evidence" value="ECO:0007669"/>
    <property type="project" value="UniProtKB-UniRule"/>
</dbReference>
<dbReference type="Pfam" id="PF00702">
    <property type="entry name" value="Hydrolase"/>
    <property type="match status" value="1"/>
</dbReference>
<dbReference type="InterPro" id="IPR051014">
    <property type="entry name" value="Cation_Transport_ATPase_IB"/>
</dbReference>
<keyword evidence="5 9" id="KW-1133">Transmembrane helix</keyword>
<dbReference type="Pfam" id="PF00122">
    <property type="entry name" value="E1-E2_ATPase"/>
    <property type="match status" value="1"/>
</dbReference>
<dbReference type="InterPro" id="IPR036412">
    <property type="entry name" value="HAD-like_sf"/>
</dbReference>
<evidence type="ECO:0000313" key="12">
    <source>
        <dbReference type="Proteomes" id="UP000886878"/>
    </source>
</evidence>
<dbReference type="InterPro" id="IPR023299">
    <property type="entry name" value="ATPase_P-typ_cyto_dom_N"/>
</dbReference>
<organism evidence="11 12">
    <name type="scientific">Candidatus Limosilactobacillus merdipullorum</name>
    <dbReference type="NCBI Taxonomy" id="2838653"/>
    <lineage>
        <taxon>Bacteria</taxon>
        <taxon>Bacillati</taxon>
        <taxon>Bacillota</taxon>
        <taxon>Bacilli</taxon>
        <taxon>Lactobacillales</taxon>
        <taxon>Lactobacillaceae</taxon>
        <taxon>Limosilactobacillus</taxon>
    </lineage>
</organism>
<evidence type="ECO:0000256" key="6">
    <source>
        <dbReference type="ARBA" id="ARBA00023136"/>
    </source>
</evidence>
<dbReference type="GO" id="GO:0008551">
    <property type="term" value="F:P-type cadmium transporter activity"/>
    <property type="evidence" value="ECO:0007669"/>
    <property type="project" value="UniProtKB-EC"/>
</dbReference>
<feature type="transmembrane region" description="Helical" evidence="9">
    <location>
        <begin position="63"/>
        <end position="89"/>
    </location>
</feature>
<dbReference type="Gene3D" id="2.70.150.10">
    <property type="entry name" value="Calcium-transporting ATPase, cytoplasmic transduction domain A"/>
    <property type="match status" value="1"/>
</dbReference>
<dbReference type="InterPro" id="IPR001757">
    <property type="entry name" value="P_typ_ATPase"/>
</dbReference>
<comment type="catalytic activity">
    <reaction evidence="8">
        <text>Cd(2+)(in) + ATP + H2O = Cd(2+)(out) + ADP + phosphate + H(+)</text>
        <dbReference type="Rhea" id="RHEA:12132"/>
        <dbReference type="ChEBI" id="CHEBI:15377"/>
        <dbReference type="ChEBI" id="CHEBI:15378"/>
        <dbReference type="ChEBI" id="CHEBI:30616"/>
        <dbReference type="ChEBI" id="CHEBI:43474"/>
        <dbReference type="ChEBI" id="CHEBI:48775"/>
        <dbReference type="ChEBI" id="CHEBI:456216"/>
        <dbReference type="EC" id="7.2.2.21"/>
    </reaction>
</comment>
<keyword evidence="9" id="KW-0067">ATP-binding</keyword>
<evidence type="ECO:0000256" key="5">
    <source>
        <dbReference type="ARBA" id="ARBA00022989"/>
    </source>
</evidence>
<dbReference type="NCBIfam" id="TIGR01494">
    <property type="entry name" value="ATPase_P-type"/>
    <property type="match status" value="1"/>
</dbReference>
<comment type="subcellular location">
    <subcellularLocation>
        <location evidence="9">Cell membrane</location>
    </subcellularLocation>
    <subcellularLocation>
        <location evidence="1">Membrane</location>
        <topology evidence="1">Multi-pass membrane protein</topology>
    </subcellularLocation>
</comment>
<dbReference type="InterPro" id="IPR008250">
    <property type="entry name" value="ATPase_P-typ_transduc_dom_A_sf"/>
</dbReference>
<evidence type="ECO:0000259" key="10">
    <source>
        <dbReference type="Pfam" id="PF00122"/>
    </source>
</evidence>
<name>A0A9D1QQ16_9LACO</name>
<dbReference type="GO" id="GO:0005886">
    <property type="term" value="C:plasma membrane"/>
    <property type="evidence" value="ECO:0007669"/>
    <property type="project" value="UniProtKB-SubCell"/>
</dbReference>
<protein>
    <recommendedName>
        <fullName evidence="7">Cd(2+)-exporting ATPase</fullName>
        <ecNumber evidence="7">7.2.2.21</ecNumber>
    </recommendedName>
</protein>
<dbReference type="NCBIfam" id="TIGR01525">
    <property type="entry name" value="ATPase-IB_hvy"/>
    <property type="match status" value="1"/>
</dbReference>
<evidence type="ECO:0000256" key="2">
    <source>
        <dbReference type="ARBA" id="ARBA00006024"/>
    </source>
</evidence>
<keyword evidence="3" id="KW-0104">Cadmium</keyword>
<dbReference type="InterPro" id="IPR018303">
    <property type="entry name" value="ATPase_P-typ_P_site"/>
</dbReference>
<keyword evidence="6 9" id="KW-0472">Membrane</keyword>
<keyword evidence="4 9" id="KW-0812">Transmembrane</keyword>
<dbReference type="PANTHER" id="PTHR48085">
    <property type="entry name" value="CADMIUM/ZINC-TRANSPORTING ATPASE HMA2-RELATED"/>
    <property type="match status" value="1"/>
</dbReference>
<reference evidence="11" key="1">
    <citation type="journal article" date="2021" name="PeerJ">
        <title>Extensive microbial diversity within the chicken gut microbiome revealed by metagenomics and culture.</title>
        <authorList>
            <person name="Gilroy R."/>
            <person name="Ravi A."/>
            <person name="Getino M."/>
            <person name="Pursley I."/>
            <person name="Horton D.L."/>
            <person name="Alikhan N.F."/>
            <person name="Baker D."/>
            <person name="Gharbi K."/>
            <person name="Hall N."/>
            <person name="Watson M."/>
            <person name="Adriaenssens E.M."/>
            <person name="Foster-Nyarko E."/>
            <person name="Jarju S."/>
            <person name="Secka A."/>
            <person name="Antonio M."/>
            <person name="Oren A."/>
            <person name="Chaudhuri R.R."/>
            <person name="La Ragione R."/>
            <person name="Hildebrand F."/>
            <person name="Pallen M.J."/>
        </authorList>
    </citation>
    <scope>NUCLEOTIDE SEQUENCE</scope>
    <source>
        <strain evidence="11">ChiHejej3B27-2180</strain>
    </source>
</reference>
<dbReference type="PROSITE" id="PS00154">
    <property type="entry name" value="ATPASE_E1_E2"/>
    <property type="match status" value="1"/>
</dbReference>
<comment type="caution">
    <text evidence="11">The sequence shown here is derived from an EMBL/GenBank/DDBJ whole genome shotgun (WGS) entry which is preliminary data.</text>
</comment>
<dbReference type="Gene3D" id="3.40.50.1000">
    <property type="entry name" value="HAD superfamily/HAD-like"/>
    <property type="match status" value="1"/>
</dbReference>
<feature type="transmembrane region" description="Helical" evidence="9">
    <location>
        <begin position="553"/>
        <end position="580"/>
    </location>
</feature>
<evidence type="ECO:0000256" key="8">
    <source>
        <dbReference type="ARBA" id="ARBA00049338"/>
    </source>
</evidence>
<evidence type="ECO:0000256" key="7">
    <source>
        <dbReference type="ARBA" id="ARBA00039103"/>
    </source>
</evidence>
<dbReference type="CDD" id="cd07544">
    <property type="entry name" value="P-type_ATPase_HM"/>
    <property type="match status" value="1"/>
</dbReference>
<sequence length="604" mass="63633">MKTNRSKLVVMAVIAAAAAVCQWVFHHPGWAQLIITVAGAVIAISMLMGMVKKLRSGDYGVDLLAIIAITSALAVSEYWAAMVILLMLIGGDALEDYANQKAHGELKSLLDNTPRTAHRLVGPKQQSISVNDLAVGDQVKVLPGELVPVDGRVLAGRSTVNESSLTGESLPLTKQVGDELLSGSVNGDAALTMVVEKRAADSQYQQLVALIKEADQQPAHFVRLADRYAIPFTIISLLIGAAAWLVSKDPVRFAQVMVVASPCPLILAAPVAFVSGMSRSSANGIVVKSGDVVEKLATARSAAFDKTGTLTSGQLTVSDVVPVPGVDKSTLLQLVASAEQGSNHVLAHSIVQRAQDDGLTLSSPSKVEEVTAQGVVAEINGRQVKAGKLAFVAPGQDQQLANTTAVYAAVDGHYYGRIELADQLRPEAPTTINELRETGIKTIIMVTGDNETIAKRIAKKIGITKVFANLLPKDKISRLQDLPESERPSIMVGDGVNDAPVLKVADVGIAMGARGSTAASESADVVILTDNLHKVANAVQIAEDTLAIAKHAVLIGIFVCIGLMLIASTGIVPTIIGAFLQEVVDTVCILWGLRARHGSRQLNE</sequence>
<keyword evidence="9" id="KW-1003">Cell membrane</keyword>
<dbReference type="InterPro" id="IPR059000">
    <property type="entry name" value="ATPase_P-type_domA"/>
</dbReference>
<keyword evidence="9" id="KW-0479">Metal-binding</keyword>
<dbReference type="EMBL" id="DXGK01000100">
    <property type="protein sequence ID" value="HIW70658.1"/>
    <property type="molecule type" value="Genomic_DNA"/>
</dbReference>